<evidence type="ECO:0000313" key="3">
    <source>
        <dbReference type="Proteomes" id="UP000798488"/>
    </source>
</evidence>
<dbReference type="Proteomes" id="UP000798488">
    <property type="component" value="Unassembled WGS sequence"/>
</dbReference>
<dbReference type="Gene3D" id="3.90.350.10">
    <property type="entry name" value="Transposase Inhibitor Protein From Tn5, Chain A, domain 1"/>
    <property type="match status" value="1"/>
</dbReference>
<reference evidence="2" key="1">
    <citation type="submission" date="2016-02" db="EMBL/GenBank/DDBJ databases">
        <title>Draft Genome Sequence of Sporotomaculum syntrophicum Strain FB, a Syntrophic Benzoate Degrader.</title>
        <authorList>
            <person name="Nobu M.K."/>
            <person name="Narihiro T."/>
            <person name="Qiu Y.-L."/>
            <person name="Ohashi A."/>
            <person name="Liu W.-T."/>
            <person name="Yuji S."/>
        </authorList>
    </citation>
    <scope>NUCLEOTIDE SEQUENCE</scope>
    <source>
        <strain evidence="2">FB</strain>
    </source>
</reference>
<evidence type="ECO:0000259" key="1">
    <source>
        <dbReference type="Pfam" id="PF01609"/>
    </source>
</evidence>
<organism evidence="2 3">
    <name type="scientific">Sporotomaculum syntrophicum</name>
    <dbReference type="NCBI Taxonomy" id="182264"/>
    <lineage>
        <taxon>Bacteria</taxon>
        <taxon>Bacillati</taxon>
        <taxon>Bacillota</taxon>
        <taxon>Clostridia</taxon>
        <taxon>Eubacteriales</taxon>
        <taxon>Desulfallaceae</taxon>
        <taxon>Sporotomaculum</taxon>
    </lineage>
</organism>
<dbReference type="InterPro" id="IPR002559">
    <property type="entry name" value="Transposase_11"/>
</dbReference>
<evidence type="ECO:0000313" key="2">
    <source>
        <dbReference type="EMBL" id="KAF1084591.1"/>
    </source>
</evidence>
<feature type="domain" description="Transposase IS4-like" evidence="1">
    <location>
        <begin position="19"/>
        <end position="79"/>
    </location>
</feature>
<dbReference type="PANTHER" id="PTHR33258">
    <property type="entry name" value="TRANSPOSASE INSL FOR INSERTION SEQUENCE ELEMENT IS186A-RELATED"/>
    <property type="match status" value="1"/>
</dbReference>
<proteinExistence type="predicted"/>
<dbReference type="SUPFAM" id="SSF53098">
    <property type="entry name" value="Ribonuclease H-like"/>
    <property type="match status" value="1"/>
</dbReference>
<gene>
    <name evidence="2" type="ORF">SPSYN_02369</name>
</gene>
<dbReference type="EMBL" id="LSRS01000005">
    <property type="protein sequence ID" value="KAF1084591.1"/>
    <property type="molecule type" value="Genomic_DNA"/>
</dbReference>
<protein>
    <submittedName>
        <fullName evidence="2">Transposase DDE domain protein</fullName>
    </submittedName>
</protein>
<dbReference type="GO" id="GO:0006313">
    <property type="term" value="P:DNA transposition"/>
    <property type="evidence" value="ECO:0007669"/>
    <property type="project" value="InterPro"/>
</dbReference>
<dbReference type="GO" id="GO:0003677">
    <property type="term" value="F:DNA binding"/>
    <property type="evidence" value="ECO:0007669"/>
    <property type="project" value="InterPro"/>
</dbReference>
<name>A0A9D2WPK5_9FIRM</name>
<dbReference type="InterPro" id="IPR012337">
    <property type="entry name" value="RNaseH-like_sf"/>
</dbReference>
<sequence length="159" mass="19029">MKRSLRLIEVEDTQGKPVIIITNDFKLDAEEICDIYRNRWQIELFFKWIKQHFSVKHFYGTSQQAVQNQLFIALITYCLLMLIKLRTEYKGPLLKIKRLLDACMYESITVFVQKLYHKPKRKSKGRRKIDHETIFQEIVRQVEAGEALYLYDLTNDLLV</sequence>
<dbReference type="Pfam" id="PF01609">
    <property type="entry name" value="DDE_Tnp_1"/>
    <property type="match status" value="1"/>
</dbReference>
<keyword evidence="3" id="KW-1185">Reference proteome</keyword>
<comment type="caution">
    <text evidence="2">The sequence shown here is derived from an EMBL/GenBank/DDBJ whole genome shotgun (WGS) entry which is preliminary data.</text>
</comment>
<accession>A0A9D2WPK5</accession>
<dbReference type="GO" id="GO:0004803">
    <property type="term" value="F:transposase activity"/>
    <property type="evidence" value="ECO:0007669"/>
    <property type="project" value="InterPro"/>
</dbReference>
<dbReference type="PANTHER" id="PTHR33258:SF1">
    <property type="entry name" value="TRANSPOSASE INSL FOR INSERTION SEQUENCE ELEMENT IS186A-RELATED"/>
    <property type="match status" value="1"/>
</dbReference>
<dbReference type="AlphaFoldDB" id="A0A9D2WPK5"/>